<dbReference type="EMBL" id="CADCVP010000108">
    <property type="protein sequence ID" value="CAA9483622.1"/>
    <property type="molecule type" value="Genomic_DNA"/>
</dbReference>
<proteinExistence type="predicted"/>
<gene>
    <name evidence="1" type="ORF">AVDCRST_MAG69-929</name>
</gene>
<dbReference type="GO" id="GO:0030246">
    <property type="term" value="F:carbohydrate binding"/>
    <property type="evidence" value="ECO:0007669"/>
    <property type="project" value="InterPro"/>
</dbReference>
<dbReference type="GO" id="GO:0006006">
    <property type="term" value="P:glucose metabolic process"/>
    <property type="evidence" value="ECO:0007669"/>
    <property type="project" value="TreeGrafter"/>
</dbReference>
<dbReference type="InterPro" id="IPR011013">
    <property type="entry name" value="Gal_mutarotase_sf_dom"/>
</dbReference>
<dbReference type="InterPro" id="IPR037480">
    <property type="entry name" value="YihR-like"/>
</dbReference>
<dbReference type="Gene3D" id="2.70.98.10">
    <property type="match status" value="1"/>
</dbReference>
<evidence type="ECO:0008006" key="2">
    <source>
        <dbReference type="Google" id="ProtNLM"/>
    </source>
</evidence>
<dbReference type="SUPFAM" id="SSF74650">
    <property type="entry name" value="Galactose mutarotase-like"/>
    <property type="match status" value="1"/>
</dbReference>
<dbReference type="InterPro" id="IPR008183">
    <property type="entry name" value="Aldose_1/G6P_1-epimerase"/>
</dbReference>
<reference evidence="1" key="1">
    <citation type="submission" date="2020-02" db="EMBL/GenBank/DDBJ databases">
        <authorList>
            <person name="Meier V. D."/>
        </authorList>
    </citation>
    <scope>NUCLEOTIDE SEQUENCE</scope>
    <source>
        <strain evidence="1">AVDCRST_MAG69</strain>
    </source>
</reference>
<dbReference type="GO" id="GO:0004034">
    <property type="term" value="F:aldose 1-epimerase activity"/>
    <property type="evidence" value="ECO:0007669"/>
    <property type="project" value="TreeGrafter"/>
</dbReference>
<sequence length="309" mass="32801">MTPTPASGRQVVLGAGDLTATVAEVGAALRGFTADGMPLIHTHADEDYARFAEGQVLVPWPNRIAGGTYVHAGRREQLPVTEPETGHAVHGLARWAAWQIRAAGVDRAMLALELHPQAGYPFRLSLEVEYALAPDGLLVTTTAQNTGSRALPYGCGFHPYLTVGTPRIDEARLSIPAATRVAVDDGGIPTGTRLAVAGSRWDLRGSEPIGSLELDTVFTDLERDGAGRAEVRLEAPDGRGVTLWMDAAHPYVMAFTGDPLPEADRRRSIAIEPMTCAPDAFNSGDGLQILEPGESLVTRWGLAPLTVSG</sequence>
<dbReference type="GO" id="GO:0033499">
    <property type="term" value="P:galactose catabolic process via UDP-galactose, Leloir pathway"/>
    <property type="evidence" value="ECO:0007669"/>
    <property type="project" value="TreeGrafter"/>
</dbReference>
<dbReference type="CDD" id="cd09022">
    <property type="entry name" value="Aldose_epim_Ec_YihR"/>
    <property type="match status" value="1"/>
</dbReference>
<evidence type="ECO:0000313" key="1">
    <source>
        <dbReference type="EMBL" id="CAA9483622.1"/>
    </source>
</evidence>
<dbReference type="InterPro" id="IPR014718">
    <property type="entry name" value="GH-type_carb-bd"/>
</dbReference>
<dbReference type="PANTHER" id="PTHR10091">
    <property type="entry name" value="ALDOSE-1-EPIMERASE"/>
    <property type="match status" value="1"/>
</dbReference>
<dbReference type="Pfam" id="PF01263">
    <property type="entry name" value="Aldose_epim"/>
    <property type="match status" value="1"/>
</dbReference>
<protein>
    <recommendedName>
        <fullName evidence="2">Aldose 1-epimerase</fullName>
    </recommendedName>
</protein>
<name>A0A6J4S5X9_9ACTN</name>
<dbReference type="AlphaFoldDB" id="A0A6J4S5X9"/>
<dbReference type="PANTHER" id="PTHR10091:SF0">
    <property type="entry name" value="GALACTOSE MUTAROTASE"/>
    <property type="match status" value="1"/>
</dbReference>
<accession>A0A6J4S5X9</accession>
<organism evidence="1">
    <name type="scientific">uncultured Solirubrobacteraceae bacterium</name>
    <dbReference type="NCBI Taxonomy" id="1162706"/>
    <lineage>
        <taxon>Bacteria</taxon>
        <taxon>Bacillati</taxon>
        <taxon>Actinomycetota</taxon>
        <taxon>Thermoleophilia</taxon>
        <taxon>Solirubrobacterales</taxon>
        <taxon>Solirubrobacteraceae</taxon>
        <taxon>environmental samples</taxon>
    </lineage>
</organism>